<dbReference type="HOGENOM" id="CLU_2596141_0_0_1"/>
<name>H2Y390_CIOIN</name>
<protein>
    <submittedName>
        <fullName evidence="1">Uncharacterized protein</fullName>
    </submittedName>
</protein>
<dbReference type="AlphaFoldDB" id="H2Y390"/>
<dbReference type="Ensembl" id="ENSCINT00000036936.1">
    <property type="protein sequence ID" value="ENSCINP00000036375.1"/>
    <property type="gene ID" value="ENSCING00000022488.1"/>
</dbReference>
<proteinExistence type="predicted"/>
<evidence type="ECO:0000313" key="1">
    <source>
        <dbReference type="Ensembl" id="ENSCINP00000036375.1"/>
    </source>
</evidence>
<dbReference type="Proteomes" id="UP000008144">
    <property type="component" value="Chromosome 12"/>
</dbReference>
<reference evidence="1" key="3">
    <citation type="submission" date="2025-08" db="UniProtKB">
        <authorList>
            <consortium name="Ensembl"/>
        </authorList>
    </citation>
    <scope>IDENTIFICATION</scope>
</reference>
<reference evidence="1" key="2">
    <citation type="journal article" date="2008" name="Genome Biol.">
        <title>Improved genome assembly and evidence-based global gene model set for the chordate Ciona intestinalis: new insight into intron and operon populations.</title>
        <authorList>
            <person name="Satou Y."/>
            <person name="Mineta K."/>
            <person name="Ogasawara M."/>
            <person name="Sasakura Y."/>
            <person name="Shoguchi E."/>
            <person name="Ueno K."/>
            <person name="Yamada L."/>
            <person name="Matsumoto J."/>
            <person name="Wasserscheid J."/>
            <person name="Dewar K."/>
            <person name="Wiley G.B."/>
            <person name="Macmil S.L."/>
            <person name="Roe B.A."/>
            <person name="Zeller R.W."/>
            <person name="Hastings K.E."/>
            <person name="Lemaire P."/>
            <person name="Lindquist E."/>
            <person name="Endo T."/>
            <person name="Hotta K."/>
            <person name="Inaba K."/>
        </authorList>
    </citation>
    <scope>NUCLEOTIDE SEQUENCE [LARGE SCALE GENOMIC DNA]</scope>
    <source>
        <strain evidence="1">wild type</strain>
    </source>
</reference>
<dbReference type="InParanoid" id="H2Y390"/>
<accession>H2Y390</accession>
<keyword evidence="2" id="KW-1185">Reference proteome</keyword>
<reference evidence="2" key="1">
    <citation type="journal article" date="2002" name="Science">
        <title>The draft genome of Ciona intestinalis: insights into chordate and vertebrate origins.</title>
        <authorList>
            <person name="Dehal P."/>
            <person name="Satou Y."/>
            <person name="Campbell R.K."/>
            <person name="Chapman J."/>
            <person name="Degnan B."/>
            <person name="De Tomaso A."/>
            <person name="Davidson B."/>
            <person name="Di Gregorio A."/>
            <person name="Gelpke M."/>
            <person name="Goodstein D.M."/>
            <person name="Harafuji N."/>
            <person name="Hastings K.E."/>
            <person name="Ho I."/>
            <person name="Hotta K."/>
            <person name="Huang W."/>
            <person name="Kawashima T."/>
            <person name="Lemaire P."/>
            <person name="Martinez D."/>
            <person name="Meinertzhagen I.A."/>
            <person name="Necula S."/>
            <person name="Nonaka M."/>
            <person name="Putnam N."/>
            <person name="Rash S."/>
            <person name="Saiga H."/>
            <person name="Satake M."/>
            <person name="Terry A."/>
            <person name="Yamada L."/>
            <person name="Wang H.G."/>
            <person name="Awazu S."/>
            <person name="Azumi K."/>
            <person name="Boore J."/>
            <person name="Branno M."/>
            <person name="Chin-Bow S."/>
            <person name="DeSantis R."/>
            <person name="Doyle S."/>
            <person name="Francino P."/>
            <person name="Keys D.N."/>
            <person name="Haga S."/>
            <person name="Hayashi H."/>
            <person name="Hino K."/>
            <person name="Imai K.S."/>
            <person name="Inaba K."/>
            <person name="Kano S."/>
            <person name="Kobayashi K."/>
            <person name="Kobayashi M."/>
            <person name="Lee B.I."/>
            <person name="Makabe K.W."/>
            <person name="Manohar C."/>
            <person name="Matassi G."/>
            <person name="Medina M."/>
            <person name="Mochizuki Y."/>
            <person name="Mount S."/>
            <person name="Morishita T."/>
            <person name="Miura S."/>
            <person name="Nakayama A."/>
            <person name="Nishizaka S."/>
            <person name="Nomoto H."/>
            <person name="Ohta F."/>
            <person name="Oishi K."/>
            <person name="Rigoutsos I."/>
            <person name="Sano M."/>
            <person name="Sasaki A."/>
            <person name="Sasakura Y."/>
            <person name="Shoguchi E."/>
            <person name="Shin-i T."/>
            <person name="Spagnuolo A."/>
            <person name="Stainier D."/>
            <person name="Suzuki M.M."/>
            <person name="Tassy O."/>
            <person name="Takatori N."/>
            <person name="Tokuoka M."/>
            <person name="Yagi K."/>
            <person name="Yoshizaki F."/>
            <person name="Wada S."/>
            <person name="Zhang C."/>
            <person name="Hyatt P.D."/>
            <person name="Larimer F."/>
            <person name="Detter C."/>
            <person name="Doggett N."/>
            <person name="Glavina T."/>
            <person name="Hawkins T."/>
            <person name="Richardson P."/>
            <person name="Lucas S."/>
            <person name="Kohara Y."/>
            <person name="Levine M."/>
            <person name="Satoh N."/>
            <person name="Rokhsar D.S."/>
        </authorList>
    </citation>
    <scope>NUCLEOTIDE SEQUENCE [LARGE SCALE GENOMIC DNA]</scope>
</reference>
<organism evidence="1 2">
    <name type="scientific">Ciona intestinalis</name>
    <name type="common">Transparent sea squirt</name>
    <name type="synonym">Ascidia intestinalis</name>
    <dbReference type="NCBI Taxonomy" id="7719"/>
    <lineage>
        <taxon>Eukaryota</taxon>
        <taxon>Metazoa</taxon>
        <taxon>Chordata</taxon>
        <taxon>Tunicata</taxon>
        <taxon>Ascidiacea</taxon>
        <taxon>Phlebobranchia</taxon>
        <taxon>Cionidae</taxon>
        <taxon>Ciona</taxon>
    </lineage>
</organism>
<reference evidence="1" key="4">
    <citation type="submission" date="2025-09" db="UniProtKB">
        <authorList>
            <consortium name="Ensembl"/>
        </authorList>
    </citation>
    <scope>IDENTIFICATION</scope>
</reference>
<evidence type="ECO:0000313" key="2">
    <source>
        <dbReference type="Proteomes" id="UP000008144"/>
    </source>
</evidence>
<sequence length="80" mass="9135">TRKSFNYKQRSLNYNTSAQISQCNSGGSLCLGAKTLRPKLAVNQKQLGFYEWECCCSVNSFVYVLSLIYYSKGRMHSIHN</sequence>
<dbReference type="EMBL" id="EAAA01001060">
    <property type="status" value="NOT_ANNOTATED_CDS"/>
    <property type="molecule type" value="Genomic_DNA"/>
</dbReference>